<organism evidence="2 3">
    <name type="scientific">Strongylocentrotus purpuratus</name>
    <name type="common">Purple sea urchin</name>
    <dbReference type="NCBI Taxonomy" id="7668"/>
    <lineage>
        <taxon>Eukaryota</taxon>
        <taxon>Metazoa</taxon>
        <taxon>Echinodermata</taxon>
        <taxon>Eleutherozoa</taxon>
        <taxon>Echinozoa</taxon>
        <taxon>Echinoidea</taxon>
        <taxon>Euechinoidea</taxon>
        <taxon>Echinacea</taxon>
        <taxon>Camarodonta</taxon>
        <taxon>Echinidea</taxon>
        <taxon>Strongylocentrotidae</taxon>
        <taxon>Strongylocentrotus</taxon>
    </lineage>
</organism>
<evidence type="ECO:0000256" key="1">
    <source>
        <dbReference type="SAM" id="Phobius"/>
    </source>
</evidence>
<keyword evidence="1" id="KW-1133">Transmembrane helix</keyword>
<keyword evidence="1" id="KW-0472">Membrane</keyword>
<dbReference type="OMA" id="GPPSEAW"/>
<proteinExistence type="predicted"/>
<dbReference type="AlphaFoldDB" id="A0A7M7PFN2"/>
<feature type="transmembrane region" description="Helical" evidence="1">
    <location>
        <begin position="95"/>
        <end position="120"/>
    </location>
</feature>
<reference evidence="3" key="1">
    <citation type="submission" date="2015-02" db="EMBL/GenBank/DDBJ databases">
        <title>Genome sequencing for Strongylocentrotus purpuratus.</title>
        <authorList>
            <person name="Murali S."/>
            <person name="Liu Y."/>
            <person name="Vee V."/>
            <person name="English A."/>
            <person name="Wang M."/>
            <person name="Skinner E."/>
            <person name="Han Y."/>
            <person name="Muzny D.M."/>
            <person name="Worley K.C."/>
            <person name="Gibbs R.A."/>
        </authorList>
    </citation>
    <scope>NUCLEOTIDE SEQUENCE</scope>
</reference>
<dbReference type="KEGG" id="spu:580602"/>
<dbReference type="RefSeq" id="XP_030850595.1">
    <property type="nucleotide sequence ID" value="XM_030994735.1"/>
</dbReference>
<dbReference type="Proteomes" id="UP000007110">
    <property type="component" value="Unassembled WGS sequence"/>
</dbReference>
<evidence type="ECO:0000313" key="3">
    <source>
        <dbReference type="Proteomes" id="UP000007110"/>
    </source>
</evidence>
<keyword evidence="1" id="KW-0812">Transmembrane</keyword>
<name>A0A7M7PFN2_STRPU</name>
<dbReference type="InParanoid" id="A0A7M7PFN2"/>
<evidence type="ECO:0000313" key="2">
    <source>
        <dbReference type="EnsemblMetazoa" id="XP_030850595"/>
    </source>
</evidence>
<accession>A0A7M7PFN2</accession>
<feature type="transmembrane region" description="Helical" evidence="1">
    <location>
        <begin position="33"/>
        <end position="57"/>
    </location>
</feature>
<dbReference type="GeneID" id="580602"/>
<reference evidence="2" key="2">
    <citation type="submission" date="2021-01" db="UniProtKB">
        <authorList>
            <consortium name="EnsemblMetazoa"/>
        </authorList>
    </citation>
    <scope>IDENTIFICATION</scope>
</reference>
<keyword evidence="3" id="KW-1185">Reference proteome</keyword>
<feature type="transmembrane region" description="Helical" evidence="1">
    <location>
        <begin position="69"/>
        <end position="88"/>
    </location>
</feature>
<dbReference type="OrthoDB" id="10071849at2759"/>
<protein>
    <submittedName>
        <fullName evidence="2">Uncharacterized protein</fullName>
    </submittedName>
</protein>
<dbReference type="EnsemblMetazoa" id="XM_030994735">
    <property type="protein sequence ID" value="XP_030850595"/>
    <property type="gene ID" value="LOC580602"/>
</dbReference>
<feature type="transmembrane region" description="Helical" evidence="1">
    <location>
        <begin position="146"/>
        <end position="173"/>
    </location>
</feature>
<sequence length="224" mass="23576">MSNATYPADPVLTTTVEHVNTQENRSRNNKIKVLQSMAGIQIVTGIICSAMGGTAMVLECYLSRIGDPIWSGLLFFMVAGIAGSAGTATGKQCGITFYAVWSSLSAACAAQLFGISVYAASQELELLCYPGIDTYKLCTYVIEARIGINVCIAIVSFIALISCLVASCISCALPSPQTTRIIVQATPATMESGPTSYPNPNASFVTMDASKPYGTVEPPPYSAN</sequence>